<reference evidence="10" key="1">
    <citation type="submission" date="2021-02" db="EMBL/GenBank/DDBJ databases">
        <authorList>
            <person name="Nowell W R."/>
        </authorList>
    </citation>
    <scope>NUCLEOTIDE SEQUENCE</scope>
    <source>
        <strain evidence="10">Ploen Becks lab</strain>
    </source>
</reference>
<dbReference type="GO" id="GO:0005634">
    <property type="term" value="C:nucleus"/>
    <property type="evidence" value="ECO:0007669"/>
    <property type="project" value="TreeGrafter"/>
</dbReference>
<dbReference type="Gene3D" id="1.10.510.10">
    <property type="entry name" value="Transferase(Phosphotransferase) domain 1"/>
    <property type="match status" value="1"/>
</dbReference>
<dbReference type="PANTHER" id="PTHR44167:SF23">
    <property type="entry name" value="CDC7 KINASE, ISOFORM A-RELATED"/>
    <property type="match status" value="1"/>
</dbReference>
<dbReference type="PROSITE" id="PS00108">
    <property type="entry name" value="PROTEIN_KINASE_ST"/>
    <property type="match status" value="1"/>
</dbReference>
<dbReference type="PROSITE" id="PS50011">
    <property type="entry name" value="PROTEIN_KINASE_DOM"/>
    <property type="match status" value="1"/>
</dbReference>
<dbReference type="PROSITE" id="PS00107">
    <property type="entry name" value="PROTEIN_KINASE_ATP"/>
    <property type="match status" value="1"/>
</dbReference>
<evidence type="ECO:0000256" key="5">
    <source>
        <dbReference type="ARBA" id="ARBA00022777"/>
    </source>
</evidence>
<evidence type="ECO:0000256" key="8">
    <source>
        <dbReference type="RuleBase" id="RU000304"/>
    </source>
</evidence>
<evidence type="ECO:0000256" key="4">
    <source>
        <dbReference type="ARBA" id="ARBA00022741"/>
    </source>
</evidence>
<dbReference type="GO" id="GO:0044773">
    <property type="term" value="P:mitotic DNA damage checkpoint signaling"/>
    <property type="evidence" value="ECO:0007669"/>
    <property type="project" value="TreeGrafter"/>
</dbReference>
<dbReference type="Pfam" id="PF00069">
    <property type="entry name" value="Pkinase"/>
    <property type="match status" value="2"/>
</dbReference>
<dbReference type="GO" id="GO:0005524">
    <property type="term" value="F:ATP binding"/>
    <property type="evidence" value="ECO:0007669"/>
    <property type="project" value="UniProtKB-UniRule"/>
</dbReference>
<keyword evidence="5" id="KW-0418">Kinase</keyword>
<comment type="caution">
    <text evidence="10">The sequence shown here is derived from an EMBL/GenBank/DDBJ whole genome shotgun (WGS) entry which is preliminary data.</text>
</comment>
<dbReference type="EC" id="2.7.11.1" evidence="1"/>
<organism evidence="10 11">
    <name type="scientific">Brachionus calyciflorus</name>
    <dbReference type="NCBI Taxonomy" id="104777"/>
    <lineage>
        <taxon>Eukaryota</taxon>
        <taxon>Metazoa</taxon>
        <taxon>Spiralia</taxon>
        <taxon>Gnathifera</taxon>
        <taxon>Rotifera</taxon>
        <taxon>Eurotatoria</taxon>
        <taxon>Monogononta</taxon>
        <taxon>Pseudotrocha</taxon>
        <taxon>Ploima</taxon>
        <taxon>Brachionidae</taxon>
        <taxon>Brachionus</taxon>
    </lineage>
</organism>
<evidence type="ECO:0000313" key="10">
    <source>
        <dbReference type="EMBL" id="CAF0937734.1"/>
    </source>
</evidence>
<keyword evidence="4 7" id="KW-0547">Nucleotide-binding</keyword>
<keyword evidence="2 8" id="KW-0723">Serine/threonine-protein kinase</keyword>
<evidence type="ECO:0000256" key="2">
    <source>
        <dbReference type="ARBA" id="ARBA00022527"/>
    </source>
</evidence>
<protein>
    <recommendedName>
        <fullName evidence="1">non-specific serine/threonine protein kinase</fullName>
        <ecNumber evidence="1">2.7.11.1</ecNumber>
    </recommendedName>
</protein>
<accession>A0A814CB25</accession>
<gene>
    <name evidence="10" type="ORF">OXX778_LOCUS13257</name>
</gene>
<dbReference type="InterPro" id="IPR008271">
    <property type="entry name" value="Ser/Thr_kinase_AS"/>
</dbReference>
<feature type="binding site" evidence="7">
    <location>
        <position position="48"/>
    </location>
    <ligand>
        <name>ATP</name>
        <dbReference type="ChEBI" id="CHEBI:30616"/>
    </ligand>
</feature>
<keyword evidence="11" id="KW-1185">Reference proteome</keyword>
<dbReference type="EMBL" id="CAJNOC010002517">
    <property type="protein sequence ID" value="CAF0937734.1"/>
    <property type="molecule type" value="Genomic_DNA"/>
</dbReference>
<evidence type="ECO:0000256" key="6">
    <source>
        <dbReference type="ARBA" id="ARBA00022840"/>
    </source>
</evidence>
<proteinExistence type="inferred from homology"/>
<dbReference type="InterPro" id="IPR000719">
    <property type="entry name" value="Prot_kinase_dom"/>
</dbReference>
<evidence type="ECO:0000313" key="11">
    <source>
        <dbReference type="Proteomes" id="UP000663879"/>
    </source>
</evidence>
<dbReference type="GO" id="GO:0004674">
    <property type="term" value="F:protein serine/threonine kinase activity"/>
    <property type="evidence" value="ECO:0007669"/>
    <property type="project" value="UniProtKB-KW"/>
</dbReference>
<evidence type="ECO:0000259" key="9">
    <source>
        <dbReference type="PROSITE" id="PS50011"/>
    </source>
</evidence>
<dbReference type="OrthoDB" id="10020333at2759"/>
<dbReference type="Proteomes" id="UP000663879">
    <property type="component" value="Unassembled WGS sequence"/>
</dbReference>
<dbReference type="Gene3D" id="3.30.200.20">
    <property type="entry name" value="Phosphorylase Kinase, domain 1"/>
    <property type="match status" value="1"/>
</dbReference>
<evidence type="ECO:0000256" key="3">
    <source>
        <dbReference type="ARBA" id="ARBA00022679"/>
    </source>
</evidence>
<name>A0A814CB25_9BILA</name>
<dbReference type="InterPro" id="IPR017441">
    <property type="entry name" value="Protein_kinase_ATP_BS"/>
</dbReference>
<keyword evidence="3" id="KW-0808">Transferase</keyword>
<dbReference type="SMART" id="SM00220">
    <property type="entry name" value="S_TKc"/>
    <property type="match status" value="1"/>
</dbReference>
<keyword evidence="6 7" id="KW-0067">ATP-binding</keyword>
<dbReference type="SUPFAM" id="SSF56112">
    <property type="entry name" value="Protein kinase-like (PK-like)"/>
    <property type="match status" value="1"/>
</dbReference>
<dbReference type="PANTHER" id="PTHR44167">
    <property type="entry name" value="OVARIAN-SPECIFIC SERINE/THREONINE-PROTEIN KINASE LOK-RELATED"/>
    <property type="match status" value="1"/>
</dbReference>
<feature type="domain" description="Protein kinase" evidence="9">
    <location>
        <begin position="18"/>
        <end position="463"/>
    </location>
</feature>
<evidence type="ECO:0000256" key="1">
    <source>
        <dbReference type="ARBA" id="ARBA00012513"/>
    </source>
</evidence>
<comment type="similarity">
    <text evidence="8">Belongs to the protein kinase superfamily.</text>
</comment>
<dbReference type="AlphaFoldDB" id="A0A814CB25"/>
<sequence>MDDIQELFSLFPEIKEHILVTKKIGQGTFSYVYLGEFYQNKEEKVALKYIIPTSSPSRTKQEIDCLLNIGGRDNVIGVLSVLRNKSHVLIIMPYVDHESFHGSFIYWTIDEVKEYIKGLLIALNRVHQCGIIHRDVKPSNFLYDSKKKIYALVDFGLAQTYDSSSENIFTYEKLNKNRSNHQSENTPDKKNLISISSKKSTGQLILTTPKTQNTQNKSDISSLPNVPNKDCKTQMSISQSFDRNLNEQLIKPTSTIINVKNFDSPKPSTPNLQKFHSFSKPGFTFSDNKCNCFNMPFVCEICTARPNKWAARAGTAGFRAPEVLFRSNHQTPAVDVWSAGIVLLSILSGRYPFFKAVDDYMAIMQLTSLFGGESIRKSSIKYGESFLCSFDKQPDDLKEICKSLRRNSVQTIKSKASNETEREANSNIIVDFPDGAYDLLKKLLELDYEKRISAENALKHQFFET</sequence>
<dbReference type="InterPro" id="IPR011009">
    <property type="entry name" value="Kinase-like_dom_sf"/>
</dbReference>
<evidence type="ECO:0000256" key="7">
    <source>
        <dbReference type="PROSITE-ProRule" id="PRU10141"/>
    </source>
</evidence>